<evidence type="ECO:0000259" key="13">
    <source>
        <dbReference type="Pfam" id="PF17243"/>
    </source>
</evidence>
<evidence type="ECO:0000256" key="3">
    <source>
        <dbReference type="ARBA" id="ARBA00015419"/>
    </source>
</evidence>
<feature type="domain" description="POTRA" evidence="12">
    <location>
        <begin position="218"/>
        <end position="285"/>
    </location>
</feature>
<dbReference type="InterPro" id="IPR035243">
    <property type="entry name" value="TamA_POTRA_Dom_1"/>
</dbReference>
<dbReference type="InterPro" id="IPR000184">
    <property type="entry name" value="Bac_surfAg_D15"/>
</dbReference>
<dbReference type="Pfam" id="PF07244">
    <property type="entry name" value="POTRA"/>
    <property type="match status" value="1"/>
</dbReference>
<accession>A0A4R6YTK6</accession>
<comment type="subunit">
    <text evidence="10">Interacts with TamB to form the translocation and assembly module (TAM).</text>
</comment>
<dbReference type="GO" id="GO:0097347">
    <property type="term" value="C:TAM protein secretion complex"/>
    <property type="evidence" value="ECO:0007669"/>
    <property type="project" value="TreeGrafter"/>
</dbReference>
<evidence type="ECO:0000256" key="10">
    <source>
        <dbReference type="ARBA" id="ARBA00093548"/>
    </source>
</evidence>
<evidence type="ECO:0000256" key="9">
    <source>
        <dbReference type="ARBA" id="ARBA00033063"/>
    </source>
</evidence>
<evidence type="ECO:0000256" key="4">
    <source>
        <dbReference type="ARBA" id="ARBA00022452"/>
    </source>
</evidence>
<dbReference type="Gene3D" id="2.40.160.50">
    <property type="entry name" value="membrane protein fhac: a member of the omp85/tpsb transporter family"/>
    <property type="match status" value="1"/>
</dbReference>
<evidence type="ECO:0000259" key="11">
    <source>
        <dbReference type="Pfam" id="PF01103"/>
    </source>
</evidence>
<comment type="caution">
    <text evidence="14">The sequence shown here is derived from an EMBL/GenBank/DDBJ whole genome shotgun (WGS) entry which is preliminary data.</text>
</comment>
<evidence type="ECO:0000313" key="14">
    <source>
        <dbReference type="EMBL" id="TDR41678.1"/>
    </source>
</evidence>
<keyword evidence="5" id="KW-0812">Transmembrane</keyword>
<dbReference type="AlphaFoldDB" id="A0A4R6YTK6"/>
<dbReference type="GO" id="GO:0009279">
    <property type="term" value="C:cell outer membrane"/>
    <property type="evidence" value="ECO:0007669"/>
    <property type="project" value="UniProtKB-SubCell"/>
</dbReference>
<protein>
    <recommendedName>
        <fullName evidence="3">Translocation and assembly module subunit TamA</fullName>
    </recommendedName>
    <alternativeName>
        <fullName evidence="9">Autotransporter assembly factor TamA</fullName>
    </alternativeName>
</protein>
<sequence>MPEKDYPTSLPGAPLSTPAASRPAAAIAHIAARTAWLLLLCGTGASAATITTTVGGIDGELKLAALAGLDLNQYAGREVSAAQARRLYERAPAQIAAALEPYGYYDAKVSGDLKETPQGWTATINVTTGDPVSVTTLDLKLDGEARQLKSVRSALRAFEPKLGQPMNHAAYERGKAVIQAALFADGFLDAKLKTHRVEVSRSDHKAAISLAWEPGQRYRIGKTSYEGAQFPVEFLLRYQPWNEGDFYTQDQLLALQQRLNDADYFSIVDVNPDIENAADGVVPIKVTLAPAKRSIYTGGIFVGTDTGFGVRGGLDRRWMNRRGHKLKSEVIVAQRLKTASALYQIPLPGPDNRSLNYGINYRDENTKTTRSKITTLVASETRQWMGFTRNLGLHFQTGDFEIGDRKEVAFRGNSTILYPEAALTRKRADDPLFVRRGYSLSLLARAAAEGVLSDTNFVQLRGDVKWIRALQPRQRLILRGSVGTSWVDKFDVLPPDLRFFAGGDRSIRGYAYQTVGPERIVDPTKAPVVIGGKHLIAASAEYEYYFRSKWGIATFVDAGDAFSGTKFHPKIGTGIGLRWRSPVGMLRFDLGVPLREPKDGVQIHLVIGPDL</sequence>
<feature type="domain" description="Bacterial surface antigen (D15)" evidence="11">
    <location>
        <begin position="322"/>
        <end position="608"/>
    </location>
</feature>
<keyword evidence="6" id="KW-0732">Signal</keyword>
<keyword evidence="4" id="KW-1134">Transmembrane beta strand</keyword>
<organism evidence="14 15">
    <name type="scientific">Tahibacter aquaticus</name>
    <dbReference type="NCBI Taxonomy" id="520092"/>
    <lineage>
        <taxon>Bacteria</taxon>
        <taxon>Pseudomonadati</taxon>
        <taxon>Pseudomonadota</taxon>
        <taxon>Gammaproteobacteria</taxon>
        <taxon>Lysobacterales</taxon>
        <taxon>Rhodanobacteraceae</taxon>
        <taxon>Tahibacter</taxon>
    </lineage>
</organism>
<evidence type="ECO:0000313" key="15">
    <source>
        <dbReference type="Proteomes" id="UP000295293"/>
    </source>
</evidence>
<evidence type="ECO:0000256" key="1">
    <source>
        <dbReference type="ARBA" id="ARBA00004442"/>
    </source>
</evidence>
<evidence type="ECO:0000256" key="7">
    <source>
        <dbReference type="ARBA" id="ARBA00023136"/>
    </source>
</evidence>
<dbReference type="GO" id="GO:0009306">
    <property type="term" value="P:protein secretion"/>
    <property type="evidence" value="ECO:0007669"/>
    <property type="project" value="TreeGrafter"/>
</dbReference>
<evidence type="ECO:0000256" key="2">
    <source>
        <dbReference type="ARBA" id="ARBA00010248"/>
    </source>
</evidence>
<evidence type="ECO:0000256" key="6">
    <source>
        <dbReference type="ARBA" id="ARBA00022729"/>
    </source>
</evidence>
<evidence type="ECO:0000256" key="8">
    <source>
        <dbReference type="ARBA" id="ARBA00023237"/>
    </source>
</evidence>
<dbReference type="Pfam" id="PF17243">
    <property type="entry name" value="POTRA_TamA_1"/>
    <property type="match status" value="1"/>
</dbReference>
<gene>
    <name evidence="14" type="ORF">DFR29_110161</name>
</gene>
<dbReference type="OrthoDB" id="9769707at2"/>
<comment type="similarity">
    <text evidence="2">Belongs to the TamA family.</text>
</comment>
<dbReference type="EMBL" id="SNZH01000010">
    <property type="protein sequence ID" value="TDR41678.1"/>
    <property type="molecule type" value="Genomic_DNA"/>
</dbReference>
<evidence type="ECO:0000259" key="12">
    <source>
        <dbReference type="Pfam" id="PF07244"/>
    </source>
</evidence>
<evidence type="ECO:0000256" key="5">
    <source>
        <dbReference type="ARBA" id="ARBA00022692"/>
    </source>
</evidence>
<comment type="subcellular location">
    <subcellularLocation>
        <location evidence="1">Cell outer membrane</location>
    </subcellularLocation>
</comment>
<name>A0A4R6YTK6_9GAMM</name>
<dbReference type="RefSeq" id="WP_133819751.1">
    <property type="nucleotide sequence ID" value="NZ_SNZH01000010.1"/>
</dbReference>
<keyword evidence="8" id="KW-0998">Cell outer membrane</keyword>
<dbReference type="Proteomes" id="UP000295293">
    <property type="component" value="Unassembled WGS sequence"/>
</dbReference>
<reference evidence="14 15" key="1">
    <citation type="submission" date="2019-03" db="EMBL/GenBank/DDBJ databases">
        <title>Genomic Encyclopedia of Type Strains, Phase IV (KMG-IV): sequencing the most valuable type-strain genomes for metagenomic binning, comparative biology and taxonomic classification.</title>
        <authorList>
            <person name="Goeker M."/>
        </authorList>
    </citation>
    <scope>NUCLEOTIDE SEQUENCE [LARGE SCALE GENOMIC DNA]</scope>
    <source>
        <strain evidence="14 15">DSM 21667</strain>
    </source>
</reference>
<dbReference type="PANTHER" id="PTHR12815:SF47">
    <property type="entry name" value="TRANSLOCATION AND ASSEMBLY MODULE SUBUNIT TAMA"/>
    <property type="match status" value="1"/>
</dbReference>
<feature type="domain" description="TamA POTRA" evidence="13">
    <location>
        <begin position="53"/>
        <end position="127"/>
    </location>
</feature>
<dbReference type="InterPro" id="IPR010827">
    <property type="entry name" value="BamA/TamA_POTRA"/>
</dbReference>
<dbReference type="PANTHER" id="PTHR12815">
    <property type="entry name" value="SORTING AND ASSEMBLY MACHINERY SAMM50 PROTEIN FAMILY MEMBER"/>
    <property type="match status" value="1"/>
</dbReference>
<dbReference type="InterPro" id="IPR039910">
    <property type="entry name" value="D15-like"/>
</dbReference>
<keyword evidence="7" id="KW-0472">Membrane</keyword>
<proteinExistence type="inferred from homology"/>
<keyword evidence="15" id="KW-1185">Reference proteome</keyword>
<dbReference type="Gene3D" id="3.10.20.310">
    <property type="entry name" value="membrane protein fhac"/>
    <property type="match status" value="3"/>
</dbReference>
<dbReference type="Pfam" id="PF01103">
    <property type="entry name" value="Omp85"/>
    <property type="match status" value="1"/>
</dbReference>